<comment type="caution">
    <text evidence="5">The sequence shown here is derived from an EMBL/GenBank/DDBJ whole genome shotgun (WGS) entry which is preliminary data.</text>
</comment>
<dbReference type="Proteomes" id="UP000287224">
    <property type="component" value="Unassembled WGS sequence"/>
</dbReference>
<dbReference type="Gene3D" id="3.20.20.150">
    <property type="entry name" value="Divalent-metal-dependent TIM barrel enzymes"/>
    <property type="match status" value="1"/>
</dbReference>
<name>A0A401Z780_9CHLR</name>
<dbReference type="InterPro" id="IPR050337">
    <property type="entry name" value="L-rhamnose_isomerase"/>
</dbReference>
<dbReference type="InterPro" id="IPR013022">
    <property type="entry name" value="Xyl_isomerase-like_TIM-brl"/>
</dbReference>
<dbReference type="InterPro" id="IPR013457">
    <property type="entry name" value="Rhamnose_iso-rel"/>
</dbReference>
<evidence type="ECO:0000256" key="1">
    <source>
        <dbReference type="ARBA" id="ARBA00022723"/>
    </source>
</evidence>
<accession>A0A401Z780</accession>
<dbReference type="EMBL" id="BIFQ01000001">
    <property type="protein sequence ID" value="GCE02712.1"/>
    <property type="molecule type" value="Genomic_DNA"/>
</dbReference>
<dbReference type="Pfam" id="PF01261">
    <property type="entry name" value="AP_endonuc_2"/>
    <property type="match status" value="1"/>
</dbReference>
<evidence type="ECO:0000313" key="5">
    <source>
        <dbReference type="EMBL" id="GCE02712.1"/>
    </source>
</evidence>
<evidence type="ECO:0000256" key="3">
    <source>
        <dbReference type="ARBA" id="ARBA00023235"/>
    </source>
</evidence>
<dbReference type="PANTHER" id="PTHR30268">
    <property type="entry name" value="L-RHAMNOSE ISOMERASE"/>
    <property type="match status" value="1"/>
</dbReference>
<keyword evidence="2" id="KW-0464">Manganese</keyword>
<dbReference type="SUPFAM" id="SSF51658">
    <property type="entry name" value="Xylose isomerase-like"/>
    <property type="match status" value="1"/>
</dbReference>
<dbReference type="AlphaFoldDB" id="A0A401Z780"/>
<proteinExistence type="predicted"/>
<dbReference type="GO" id="GO:0019324">
    <property type="term" value="P:L-lyxose metabolic process"/>
    <property type="evidence" value="ECO:0007669"/>
    <property type="project" value="TreeGrafter"/>
</dbReference>
<evidence type="ECO:0000259" key="4">
    <source>
        <dbReference type="Pfam" id="PF01261"/>
    </source>
</evidence>
<sequence>MGISAYTFFEQQQAERGIDLEQVKQQIKALKVETPSWGYGDSGTRFKVFQQNGVPRNPFEKLEDAAQVHRVTGACPSVALHIPWDKVEDYGQLRRHAESLGLTLGAINPNLFQEDAYIFGSLCNSNENIRRQAVNHVLECVDIARATGSSLISLWLADGTNYPGQDNIRERKHRLLSSLQEIYQAMDSHMRLLIEYKFFEPAFYHTDLGDWGMAYNMALKLGEQAQVLVDTGHHAQGTNVEQIVAYLLDEQKLGGFHFNSRKYADDDLIVGSTNPYELFLIFYQILDASRAGDTGVRQTAANIAYMIDQSHCIEPKIPAMIRSILNVQTQFAKALLIDFSAVKRAQEQQDVLAAENAVREAFEFDVTPLLHAVREEMGVPVDPMRAYLQSDYGQRILARGKGGASW</sequence>
<protein>
    <submittedName>
        <fullName evidence="5">L-rhamnose isomerase</fullName>
    </submittedName>
</protein>
<dbReference type="GO" id="GO:0008740">
    <property type="term" value="F:L-rhamnose isomerase activity"/>
    <property type="evidence" value="ECO:0007669"/>
    <property type="project" value="TreeGrafter"/>
</dbReference>
<gene>
    <name evidence="5" type="ORF">KDAU_00410</name>
</gene>
<keyword evidence="3 5" id="KW-0413">Isomerase</keyword>
<dbReference type="GO" id="GO:0046872">
    <property type="term" value="F:metal ion binding"/>
    <property type="evidence" value="ECO:0007669"/>
    <property type="project" value="UniProtKB-KW"/>
</dbReference>
<reference evidence="6" key="1">
    <citation type="submission" date="2018-12" db="EMBL/GenBank/DDBJ databases">
        <title>Tengunoibacter tsumagoiensis gen. nov., sp. nov., Dictyobacter kobayashii sp. nov., D. alpinus sp. nov., and D. joshuensis sp. nov. and description of Dictyobacteraceae fam. nov. within the order Ktedonobacterales isolated from Tengu-no-mugimeshi.</title>
        <authorList>
            <person name="Wang C.M."/>
            <person name="Zheng Y."/>
            <person name="Sakai Y."/>
            <person name="Toyoda A."/>
            <person name="Minakuchi Y."/>
            <person name="Abe K."/>
            <person name="Yokota A."/>
            <person name="Yabe S."/>
        </authorList>
    </citation>
    <scope>NUCLEOTIDE SEQUENCE [LARGE SCALE GENOMIC DNA]</scope>
    <source>
        <strain evidence="6">S-27</strain>
    </source>
</reference>
<keyword evidence="6" id="KW-1185">Reference proteome</keyword>
<dbReference type="InterPro" id="IPR036237">
    <property type="entry name" value="Xyl_isomerase-like_sf"/>
</dbReference>
<evidence type="ECO:0000256" key="2">
    <source>
        <dbReference type="ARBA" id="ARBA00023211"/>
    </source>
</evidence>
<feature type="domain" description="Xylose isomerase-like TIM barrel" evidence="4">
    <location>
        <begin position="89"/>
        <end position="266"/>
    </location>
</feature>
<evidence type="ECO:0000313" key="6">
    <source>
        <dbReference type="Proteomes" id="UP000287224"/>
    </source>
</evidence>
<dbReference type="GO" id="GO:0019301">
    <property type="term" value="P:rhamnose catabolic process"/>
    <property type="evidence" value="ECO:0007669"/>
    <property type="project" value="TreeGrafter"/>
</dbReference>
<dbReference type="OrthoDB" id="5174871at2"/>
<dbReference type="PANTHER" id="PTHR30268:SF0">
    <property type="entry name" value="L-RHAMNOSE ISOMERASE"/>
    <property type="match status" value="1"/>
</dbReference>
<dbReference type="RefSeq" id="WP_126594063.1">
    <property type="nucleotide sequence ID" value="NZ_BIFQ01000001.1"/>
</dbReference>
<organism evidence="5 6">
    <name type="scientific">Dictyobacter aurantiacus</name>
    <dbReference type="NCBI Taxonomy" id="1936993"/>
    <lineage>
        <taxon>Bacteria</taxon>
        <taxon>Bacillati</taxon>
        <taxon>Chloroflexota</taxon>
        <taxon>Ktedonobacteria</taxon>
        <taxon>Ktedonobacterales</taxon>
        <taxon>Dictyobacteraceae</taxon>
        <taxon>Dictyobacter</taxon>
    </lineage>
</organism>
<dbReference type="NCBIfam" id="TIGR02635">
    <property type="entry name" value="RhaI_grampos"/>
    <property type="match status" value="1"/>
</dbReference>
<keyword evidence="1" id="KW-0479">Metal-binding</keyword>